<organism evidence="2 3">
    <name type="scientific">Klebsiella grimontii</name>
    <dbReference type="NCBI Taxonomy" id="2058152"/>
    <lineage>
        <taxon>Bacteria</taxon>
        <taxon>Pseudomonadati</taxon>
        <taxon>Pseudomonadota</taxon>
        <taxon>Gammaproteobacteria</taxon>
        <taxon>Enterobacterales</taxon>
        <taxon>Enterobacteriaceae</taxon>
        <taxon>Klebsiella/Raoultella group</taxon>
        <taxon>Klebsiella</taxon>
    </lineage>
</organism>
<name>A0A285B8R7_9ENTR</name>
<keyword evidence="1" id="KW-1133">Transmembrane helix</keyword>
<accession>A0A285B8R7</accession>
<reference evidence="3" key="1">
    <citation type="submission" date="2017-08" db="EMBL/GenBank/DDBJ databases">
        <authorList>
            <person name="Brisse S."/>
        </authorList>
    </citation>
    <scope>NUCLEOTIDE SEQUENCE [LARGE SCALE GENOMIC DNA]</scope>
    <source>
        <strain evidence="3">06D021</strain>
    </source>
</reference>
<dbReference type="AlphaFoldDB" id="A0A285B8R7"/>
<dbReference type="Proteomes" id="UP000220639">
    <property type="component" value="Unassembled WGS sequence"/>
</dbReference>
<dbReference type="EMBL" id="FZTC01000029">
    <property type="protein sequence ID" value="SNU37367.1"/>
    <property type="molecule type" value="Genomic_DNA"/>
</dbReference>
<keyword evidence="1" id="KW-0472">Membrane</keyword>
<evidence type="ECO:0000313" key="2">
    <source>
        <dbReference type="EMBL" id="SNU37367.1"/>
    </source>
</evidence>
<evidence type="ECO:0000313" key="3">
    <source>
        <dbReference type="Proteomes" id="UP000220639"/>
    </source>
</evidence>
<protein>
    <submittedName>
        <fullName evidence="2">Uncharacterized protein</fullName>
    </submittedName>
</protein>
<gene>
    <name evidence="2" type="ORF">KOSB73_350064</name>
</gene>
<feature type="transmembrane region" description="Helical" evidence="1">
    <location>
        <begin position="6"/>
        <end position="24"/>
    </location>
</feature>
<proteinExistence type="predicted"/>
<evidence type="ECO:0000256" key="1">
    <source>
        <dbReference type="SAM" id="Phobius"/>
    </source>
</evidence>
<keyword evidence="1" id="KW-0812">Transmembrane</keyword>
<sequence>MLEKIYYLALILIAFFITCGFVLAWCRRSPLALTLTVSALVICLAFHSLETSVAVGIEEVSSGSRDFTQCTFIDQQGPEVSGLGYPIVVLMCDDGQHVIDARIYSQQLTHYQVCSTSENEGTFCPYV</sequence>